<dbReference type="RefSeq" id="XP_009823408.1">
    <property type="nucleotide sequence ID" value="XM_009825106.1"/>
</dbReference>
<feature type="compositionally biased region" description="Basic and acidic residues" evidence="1">
    <location>
        <begin position="1"/>
        <end position="19"/>
    </location>
</feature>
<gene>
    <name evidence="2" type="ORF">H257_01753</name>
</gene>
<dbReference type="EMBL" id="KI913116">
    <property type="protein sequence ID" value="ETV86609.1"/>
    <property type="molecule type" value="Genomic_DNA"/>
</dbReference>
<feature type="compositionally biased region" description="Polar residues" evidence="1">
    <location>
        <begin position="45"/>
        <end position="58"/>
    </location>
</feature>
<feature type="compositionally biased region" description="Polar residues" evidence="1">
    <location>
        <begin position="28"/>
        <end position="37"/>
    </location>
</feature>
<reference evidence="2" key="1">
    <citation type="submission" date="2013-12" db="EMBL/GenBank/DDBJ databases">
        <title>The Genome Sequence of Aphanomyces astaci APO3.</title>
        <authorList>
            <consortium name="The Broad Institute Genomics Platform"/>
            <person name="Russ C."/>
            <person name="Tyler B."/>
            <person name="van West P."/>
            <person name="Dieguez-Uribeondo J."/>
            <person name="Young S.K."/>
            <person name="Zeng Q."/>
            <person name="Gargeya S."/>
            <person name="Fitzgerald M."/>
            <person name="Abouelleil A."/>
            <person name="Alvarado L."/>
            <person name="Chapman S.B."/>
            <person name="Gainer-Dewar J."/>
            <person name="Goldberg J."/>
            <person name="Griggs A."/>
            <person name="Gujja S."/>
            <person name="Hansen M."/>
            <person name="Howarth C."/>
            <person name="Imamovic A."/>
            <person name="Ireland A."/>
            <person name="Larimer J."/>
            <person name="McCowan C."/>
            <person name="Murphy C."/>
            <person name="Pearson M."/>
            <person name="Poon T.W."/>
            <person name="Priest M."/>
            <person name="Roberts A."/>
            <person name="Saif S."/>
            <person name="Shea T."/>
            <person name="Sykes S."/>
            <person name="Wortman J."/>
            <person name="Nusbaum C."/>
            <person name="Birren B."/>
        </authorList>
    </citation>
    <scope>NUCLEOTIDE SEQUENCE [LARGE SCALE GENOMIC DNA]</scope>
    <source>
        <strain evidence="2">APO3</strain>
    </source>
</reference>
<dbReference type="VEuPathDB" id="FungiDB:H257_01753"/>
<evidence type="ECO:0000313" key="2">
    <source>
        <dbReference type="EMBL" id="ETV86609.1"/>
    </source>
</evidence>
<dbReference type="GeneID" id="20803749"/>
<proteinExistence type="predicted"/>
<dbReference type="OrthoDB" id="105717at2759"/>
<protein>
    <submittedName>
        <fullName evidence="2">Uncharacterized protein</fullName>
    </submittedName>
</protein>
<sequence>MMQHGLLKEGPHAKAEGRGDVSGGGNRSADTTPNHTTPMFRPRYYSSTTHVPKGSTANHAAHRPVYHGHQPPVDPTSPTSVYNSRRREGLLASHVPFHDTLPPSSTQPPPAFHSSEDFRQRVAADMRISNTTWRDECTDQERESNRCRIVTALRNHAPTYEELLVIVSAIDEELLHITSRAKLQYFDSAMDFHRTLASGCTASSTIPLHRGNGLR</sequence>
<accession>W4H5T2</accession>
<feature type="region of interest" description="Disordered" evidence="1">
    <location>
        <begin position="1"/>
        <end position="82"/>
    </location>
</feature>
<evidence type="ECO:0000256" key="1">
    <source>
        <dbReference type="SAM" id="MobiDB-lite"/>
    </source>
</evidence>
<name>W4H5T2_APHAT</name>
<organism evidence="2">
    <name type="scientific">Aphanomyces astaci</name>
    <name type="common">Crayfish plague agent</name>
    <dbReference type="NCBI Taxonomy" id="112090"/>
    <lineage>
        <taxon>Eukaryota</taxon>
        <taxon>Sar</taxon>
        <taxon>Stramenopiles</taxon>
        <taxon>Oomycota</taxon>
        <taxon>Saprolegniomycetes</taxon>
        <taxon>Saprolegniales</taxon>
        <taxon>Verrucalvaceae</taxon>
        <taxon>Aphanomyces</taxon>
    </lineage>
</organism>
<dbReference type="AlphaFoldDB" id="W4H5T2"/>